<proteinExistence type="predicted"/>
<feature type="region of interest" description="Disordered" evidence="1">
    <location>
        <begin position="31"/>
        <end position="58"/>
    </location>
</feature>
<dbReference type="PANTHER" id="PTHR40446">
    <property type="entry name" value="N-ACETYLGLUCOSAMINE-1-PHOSPHODIESTER ALPHA-N-ACETYLGLUCOSAMINIDASE"/>
    <property type="match status" value="1"/>
</dbReference>
<dbReference type="EMBL" id="JAGDEL010000005">
    <property type="protein sequence ID" value="MBO1511846.1"/>
    <property type="molecule type" value="Genomic_DNA"/>
</dbReference>
<dbReference type="Gene3D" id="3.60.21.10">
    <property type="match status" value="1"/>
</dbReference>
<accession>A0ABS3N0Q5</accession>
<keyword evidence="2" id="KW-0732">Signal</keyword>
<dbReference type="InterPro" id="IPR029052">
    <property type="entry name" value="Metallo-depent_PP-like"/>
</dbReference>
<keyword evidence="5" id="KW-0378">Hydrolase</keyword>
<dbReference type="GO" id="GO:0016798">
    <property type="term" value="F:hydrolase activity, acting on glycosyl bonds"/>
    <property type="evidence" value="ECO:0007669"/>
    <property type="project" value="UniProtKB-KW"/>
</dbReference>
<protein>
    <submittedName>
        <fullName evidence="5">Phosphodiester glycosidase family protein</fullName>
    </submittedName>
</protein>
<gene>
    <name evidence="5" type="ORF">I7822_09205</name>
</gene>
<dbReference type="InterPro" id="IPR018711">
    <property type="entry name" value="NAGPA"/>
</dbReference>
<name>A0ABS3N0Q5_9BACI</name>
<dbReference type="Proteomes" id="UP000663981">
    <property type="component" value="Unassembled WGS sequence"/>
</dbReference>
<reference evidence="5 6" key="1">
    <citation type="submission" date="2021-03" db="EMBL/GenBank/DDBJ databases">
        <title>Whole genome sequence of Metabacillus bambusae BG109.</title>
        <authorList>
            <person name="Jeong J.W."/>
        </authorList>
    </citation>
    <scope>NUCLEOTIDE SEQUENCE [LARGE SCALE GENOMIC DNA]</scope>
    <source>
        <strain evidence="5 6">BG109</strain>
    </source>
</reference>
<feature type="domain" description="Calcineurin-like phosphoesterase" evidence="3">
    <location>
        <begin position="759"/>
        <end position="953"/>
    </location>
</feature>
<feature type="signal peptide" evidence="2">
    <location>
        <begin position="1"/>
        <end position="22"/>
    </location>
</feature>
<evidence type="ECO:0000256" key="2">
    <source>
        <dbReference type="SAM" id="SignalP"/>
    </source>
</evidence>
<evidence type="ECO:0000256" key="1">
    <source>
        <dbReference type="SAM" id="MobiDB-lite"/>
    </source>
</evidence>
<keyword evidence="6" id="KW-1185">Reference proteome</keyword>
<evidence type="ECO:0000313" key="6">
    <source>
        <dbReference type="Proteomes" id="UP000663981"/>
    </source>
</evidence>
<dbReference type="InterPro" id="IPR004843">
    <property type="entry name" value="Calcineurin-like_PHP"/>
</dbReference>
<dbReference type="PANTHER" id="PTHR40446:SF2">
    <property type="entry name" value="N-ACETYLGLUCOSAMINE-1-PHOSPHODIESTER ALPHA-N-ACETYLGLUCOSAMINIDASE"/>
    <property type="match status" value="1"/>
</dbReference>
<dbReference type="SUPFAM" id="SSF56300">
    <property type="entry name" value="Metallo-dependent phosphatases"/>
    <property type="match status" value="1"/>
</dbReference>
<dbReference type="Pfam" id="PF00149">
    <property type="entry name" value="Metallophos"/>
    <property type="match status" value="1"/>
</dbReference>
<dbReference type="RefSeq" id="WP_207977228.1">
    <property type="nucleotide sequence ID" value="NZ_JAGDEL010000005.1"/>
</dbReference>
<comment type="caution">
    <text evidence="5">The sequence shown here is derived from an EMBL/GenBank/DDBJ whole genome shotgun (WGS) entry which is preliminary data.</text>
</comment>
<evidence type="ECO:0000313" key="5">
    <source>
        <dbReference type="EMBL" id="MBO1511846.1"/>
    </source>
</evidence>
<feature type="chain" id="PRO_5047368398" evidence="2">
    <location>
        <begin position="23"/>
        <end position="1128"/>
    </location>
</feature>
<keyword evidence="5" id="KW-0326">Glycosidase</keyword>
<evidence type="ECO:0000259" key="4">
    <source>
        <dbReference type="Pfam" id="PF09992"/>
    </source>
</evidence>
<organism evidence="5 6">
    <name type="scientific">Metabacillus bambusae</name>
    <dbReference type="NCBI Taxonomy" id="2795218"/>
    <lineage>
        <taxon>Bacteria</taxon>
        <taxon>Bacillati</taxon>
        <taxon>Bacillota</taxon>
        <taxon>Bacilli</taxon>
        <taxon>Bacillales</taxon>
        <taxon>Bacillaceae</taxon>
        <taxon>Metabacillus</taxon>
    </lineage>
</organism>
<evidence type="ECO:0000259" key="3">
    <source>
        <dbReference type="Pfam" id="PF00149"/>
    </source>
</evidence>
<sequence>MMRKWLVGLLACMLTVPIAAQAENEASSVAQARSTSSDKTEPVTFVGPAGKTIVSNETTTPIGPGIKLSRFERFDARGWLNGEIMTIELENENVSLDLLYPGSIASAKPLSEIAKEAGAIAGVNGDFFDINNTKAPLGGAIQNGQLLKGPEGSHTITAGVDKSGIGQIANLLLEGMITLPSGTHSLSALNQYGLSKDGIGLYTSVWGTKQRTSSATYEVVVQDGKVLRTSNQPGSGPIDENSFVVIGREKGAEALKGLSIGDSVTVDYVPKVDGDSLLSFAVGGNIKLMENGEIPAGLDDTTAAPRTSVGFSKDGKKMFLAVVDGRQIDSRGMTYKELAELMKEYGAYNILNLDGGGSSTMVARSLGSNQAEVVNQPSDGSERSVPNGIGIFAKPGSGELSGFKVATAAELENSNRVFPGLSRTLKGAGYDENYTPVATSNITWRALPADVGAFEENSVFRAKKSGSAVVQAQATAIKGTMDITVLGELARIEAAPSRLSLEMGKSQDFSILGYDKDGYAAPIEPRDAQLDYDKAVVDITENSDGSFTAVPKAEGESALITVTVQGHKTYLPVTIGLSTKQADGFENPADWSYTTYPSAVKASMESVAGKNGQGLQLTYDFSTTTATRAAYIQADPMLELPGDVQKIGLWVYGDGNGAWLRAVIRDAANTSYTLSLASQINWTGWKYVEASVPAGIRYPAKLWRIYPVETNRSNQYKGKIIIDDLTVKVPPTLEVPEQSQSQDPLIIQNGEISKNNWTFAVLADSQFAAKSPNSQQVQIARESLQQIVKANPDFLVINGDLVDTAWKEDFELAEKILKEEVGDKLPIYYIPGNHEIMGSGSLDNFINVFENNRFTFDHKGTRFIMLDTSTGSLRTSDFDQLIELQKSLDEAASDPKINNVVVVGHHPTRDPLPTKNSQLSDQKEADLLEQWLTDFRKTSGGKGAVYLSGHAHTVNVERVEGVPYMVVGPAGKAPYGPADEGGFYSWTLFGIDPNAVKDKAFGPENAATRSEAANRSWIEAEVRPMLEDITVDAPVTVKTGETVKITASGRQAGDLTIPLRYPATLKWNGSENVFVGSDSKQLEQAKASGKFDALFDPETGELTAIAEGRISLKVEANGTIAEEEISIQ</sequence>
<dbReference type="Pfam" id="PF09992">
    <property type="entry name" value="NAGPA"/>
    <property type="match status" value="1"/>
</dbReference>
<dbReference type="Gene3D" id="2.60.120.430">
    <property type="entry name" value="Galactose-binding lectin"/>
    <property type="match status" value="1"/>
</dbReference>
<feature type="domain" description="Phosphodiester glycosidase" evidence="4">
    <location>
        <begin position="217"/>
        <end position="392"/>
    </location>
</feature>